<dbReference type="EMBL" id="FQZM01000006">
    <property type="protein sequence ID" value="SHI54284.1"/>
    <property type="molecule type" value="Genomic_DNA"/>
</dbReference>
<keyword evidence="7 8" id="KW-0807">Transducer</keyword>
<dbReference type="RefSeq" id="WP_207543839.1">
    <property type="nucleotide sequence ID" value="NZ_FQZM01000006.1"/>
</dbReference>
<evidence type="ECO:0000313" key="11">
    <source>
        <dbReference type="EMBL" id="SHI54284.1"/>
    </source>
</evidence>
<evidence type="ECO:0000256" key="3">
    <source>
        <dbReference type="ARBA" id="ARBA00022500"/>
    </source>
</evidence>
<comment type="subcellular location">
    <subcellularLocation>
        <location evidence="1">Cell membrane</location>
        <topology evidence="1">Multi-pass membrane protein</topology>
    </subcellularLocation>
</comment>
<dbReference type="Proteomes" id="UP000184529">
    <property type="component" value="Unassembled WGS sequence"/>
</dbReference>
<evidence type="ECO:0000256" key="1">
    <source>
        <dbReference type="ARBA" id="ARBA00004651"/>
    </source>
</evidence>
<dbReference type="InterPro" id="IPR029151">
    <property type="entry name" value="Sensor-like_sf"/>
</dbReference>
<dbReference type="GO" id="GO:0007165">
    <property type="term" value="P:signal transduction"/>
    <property type="evidence" value="ECO:0007669"/>
    <property type="project" value="UniProtKB-KW"/>
</dbReference>
<dbReference type="CDD" id="cd12914">
    <property type="entry name" value="PDC1_DGC_like"/>
    <property type="match status" value="1"/>
</dbReference>
<dbReference type="PROSITE" id="PS51257">
    <property type="entry name" value="PROKAR_LIPOPROTEIN"/>
    <property type="match status" value="1"/>
</dbReference>
<dbReference type="Gene3D" id="1.10.287.950">
    <property type="entry name" value="Methyl-accepting chemotaxis protein"/>
    <property type="match status" value="1"/>
</dbReference>
<dbReference type="Pfam" id="PF02743">
    <property type="entry name" value="dCache_1"/>
    <property type="match status" value="1"/>
</dbReference>
<dbReference type="Pfam" id="PF00015">
    <property type="entry name" value="MCPsignal"/>
    <property type="match status" value="1"/>
</dbReference>
<keyword evidence="5 9" id="KW-1133">Transmembrane helix</keyword>
<keyword evidence="2" id="KW-1003">Cell membrane</keyword>
<dbReference type="SMART" id="SM00283">
    <property type="entry name" value="MA"/>
    <property type="match status" value="1"/>
</dbReference>
<keyword evidence="4 9" id="KW-0812">Transmembrane</keyword>
<dbReference type="SUPFAM" id="SSF58104">
    <property type="entry name" value="Methyl-accepting chemotaxis protein (MCP) signaling domain"/>
    <property type="match status" value="1"/>
</dbReference>
<evidence type="ECO:0000256" key="2">
    <source>
        <dbReference type="ARBA" id="ARBA00022475"/>
    </source>
</evidence>
<dbReference type="PANTHER" id="PTHR32089:SF112">
    <property type="entry name" value="LYSOZYME-LIKE PROTEIN-RELATED"/>
    <property type="match status" value="1"/>
</dbReference>
<name>A0A1M6C0M5_9FIRM</name>
<dbReference type="SUPFAM" id="SSF103190">
    <property type="entry name" value="Sensory domain-like"/>
    <property type="match status" value="1"/>
</dbReference>
<keyword evidence="6 9" id="KW-0472">Membrane</keyword>
<evidence type="ECO:0000313" key="12">
    <source>
        <dbReference type="Proteomes" id="UP000184529"/>
    </source>
</evidence>
<evidence type="ECO:0000256" key="5">
    <source>
        <dbReference type="ARBA" id="ARBA00022989"/>
    </source>
</evidence>
<dbReference type="GO" id="GO:0005886">
    <property type="term" value="C:plasma membrane"/>
    <property type="evidence" value="ECO:0007669"/>
    <property type="project" value="UniProtKB-SubCell"/>
</dbReference>
<evidence type="ECO:0000256" key="6">
    <source>
        <dbReference type="ARBA" id="ARBA00023136"/>
    </source>
</evidence>
<evidence type="ECO:0000259" key="10">
    <source>
        <dbReference type="PROSITE" id="PS50111"/>
    </source>
</evidence>
<evidence type="ECO:0000256" key="7">
    <source>
        <dbReference type="ARBA" id="ARBA00023224"/>
    </source>
</evidence>
<feature type="domain" description="Methyl-accepting transducer" evidence="10">
    <location>
        <begin position="337"/>
        <end position="594"/>
    </location>
</feature>
<dbReference type="STRING" id="1121432.SAMN02745219_00547"/>
<keyword evidence="3" id="KW-0145">Chemotaxis</keyword>
<dbReference type="PROSITE" id="PS50111">
    <property type="entry name" value="CHEMOTAXIS_TRANSDUC_2"/>
    <property type="match status" value="1"/>
</dbReference>
<accession>A0A1M6C0M5</accession>
<sequence>MLVRMTALFGLIVLAGCLVLAYVSKNRAENALENEAREAMLKLARQAAETIESRLQARIYIVEGIATRFVIRGRSGDKDATLKEKMAALRDEQKRGESLGFKRFGIIDREGNAVYPDGSKANLADREYFKAALGGKTVVSSTIVSRVDNSVVFVFATPIRHYATNEITGVLIGVMDATKLSQLVGNITYGRSGFAFAVDGTGRIIAHREIDKVKSQENVLERAKSDQSLAGLASAVSRMTGGEEGTAEYTLENQRYIMSYAPIKSTGWSIAVTAPTAEVLERTAGLKHTMLVVSLIIILLTLVVTFVTARAITSSLLAGLKKDAEDLASNSETLSAASEEIASSSGEVARAIQQVAAGASEQAGHLQEILGLIENITSSLEKVYTELGRVRVNSEETSKLAGVGKKELDVLVASIKSVRESFKLVTEKLTNLRGSVDQVGEILEVINGIADQTNLLALNAAIEAARAGEAGRGFAVVADEVRELAEQSRASSERIKVLLGTIALETGEVVNTSEEVNRKVVAQLENVENTIKSFDDILESVTAMTPMIEETYRQVDDTVKAKDVVLNRVQNISAVAEETSASAQEISASAEELSASTQEIASAAQQVLAVARRLVDRVERQSEA</sequence>
<dbReference type="PANTHER" id="PTHR32089">
    <property type="entry name" value="METHYL-ACCEPTING CHEMOTAXIS PROTEIN MCPB"/>
    <property type="match status" value="1"/>
</dbReference>
<dbReference type="InterPro" id="IPR004089">
    <property type="entry name" value="MCPsignal_dom"/>
</dbReference>
<protein>
    <submittedName>
        <fullName evidence="11">Methyl-accepting chemotaxis protein</fullName>
    </submittedName>
</protein>
<gene>
    <name evidence="11" type="ORF">SAMN02745219_00547</name>
</gene>
<organism evidence="11 12">
    <name type="scientific">Desulfofundulus thermosubterraneus DSM 16057</name>
    <dbReference type="NCBI Taxonomy" id="1121432"/>
    <lineage>
        <taxon>Bacteria</taxon>
        <taxon>Bacillati</taxon>
        <taxon>Bacillota</taxon>
        <taxon>Clostridia</taxon>
        <taxon>Eubacteriales</taxon>
        <taxon>Peptococcaceae</taxon>
        <taxon>Desulfofundulus</taxon>
    </lineage>
</organism>
<dbReference type="AlphaFoldDB" id="A0A1M6C0M5"/>
<reference evidence="12" key="1">
    <citation type="submission" date="2016-11" db="EMBL/GenBank/DDBJ databases">
        <authorList>
            <person name="Varghese N."/>
            <person name="Submissions S."/>
        </authorList>
    </citation>
    <scope>NUCLEOTIDE SEQUENCE [LARGE SCALE GENOMIC DNA]</scope>
    <source>
        <strain evidence="12">DSM 16057</strain>
    </source>
</reference>
<dbReference type="Gene3D" id="3.30.450.20">
    <property type="entry name" value="PAS domain"/>
    <property type="match status" value="1"/>
</dbReference>
<evidence type="ECO:0000256" key="8">
    <source>
        <dbReference type="PROSITE-ProRule" id="PRU00284"/>
    </source>
</evidence>
<keyword evidence="12" id="KW-1185">Reference proteome</keyword>
<dbReference type="CDD" id="cd12912">
    <property type="entry name" value="PDC2_MCP_like"/>
    <property type="match status" value="1"/>
</dbReference>
<proteinExistence type="predicted"/>
<dbReference type="GO" id="GO:0006935">
    <property type="term" value="P:chemotaxis"/>
    <property type="evidence" value="ECO:0007669"/>
    <property type="project" value="UniProtKB-KW"/>
</dbReference>
<dbReference type="InterPro" id="IPR033479">
    <property type="entry name" value="dCache_1"/>
</dbReference>
<feature type="transmembrane region" description="Helical" evidence="9">
    <location>
        <begin position="290"/>
        <end position="312"/>
    </location>
</feature>
<evidence type="ECO:0000256" key="9">
    <source>
        <dbReference type="SAM" id="Phobius"/>
    </source>
</evidence>
<evidence type="ECO:0000256" key="4">
    <source>
        <dbReference type="ARBA" id="ARBA00022692"/>
    </source>
</evidence>